<protein>
    <submittedName>
        <fullName evidence="6">Acyltransferase family protein</fullName>
    </submittedName>
</protein>
<reference evidence="7" key="1">
    <citation type="submission" date="2014-10" db="EMBL/GenBank/DDBJ databases">
        <authorList>
            <person name="Kuske C.R."/>
            <person name="Challacombe J.F."/>
            <person name="Daligault H.E."/>
            <person name="Davenport K.W."/>
            <person name="Johnson S.L."/>
            <person name="Siddaramappa S."/>
            <person name="Petersen J.M."/>
        </authorList>
    </citation>
    <scope>NUCLEOTIDE SEQUENCE [LARGE SCALE GENOMIC DNA]</scope>
    <source>
        <strain evidence="7">CA97-1460</strain>
    </source>
</reference>
<keyword evidence="2 6" id="KW-0808">Transferase</keyword>
<keyword evidence="4" id="KW-0812">Transmembrane</keyword>
<gene>
    <name evidence="6" type="ORF">KX01_265</name>
</gene>
<dbReference type="SUPFAM" id="SSF69593">
    <property type="entry name" value="Glycerol-3-phosphate (1)-acyltransferase"/>
    <property type="match status" value="1"/>
</dbReference>
<evidence type="ECO:0000256" key="3">
    <source>
        <dbReference type="ARBA" id="ARBA00023315"/>
    </source>
</evidence>
<name>A0A1J0KTB6_9GAMM</name>
<dbReference type="AlphaFoldDB" id="A0A1J0KTB6"/>
<dbReference type="GO" id="GO:0003841">
    <property type="term" value="F:1-acylglycerol-3-phosphate O-acyltransferase activity"/>
    <property type="evidence" value="ECO:0007669"/>
    <property type="project" value="TreeGrafter"/>
</dbReference>
<evidence type="ECO:0000256" key="2">
    <source>
        <dbReference type="ARBA" id="ARBA00022679"/>
    </source>
</evidence>
<dbReference type="Proteomes" id="UP000182521">
    <property type="component" value="Chromosome"/>
</dbReference>
<evidence type="ECO:0000256" key="4">
    <source>
        <dbReference type="SAM" id="Phobius"/>
    </source>
</evidence>
<evidence type="ECO:0000313" key="6">
    <source>
        <dbReference type="EMBL" id="APC97005.1"/>
    </source>
</evidence>
<keyword evidence="7" id="KW-1185">Reference proteome</keyword>
<evidence type="ECO:0000256" key="1">
    <source>
        <dbReference type="ARBA" id="ARBA00005189"/>
    </source>
</evidence>
<dbReference type="GO" id="GO:0006654">
    <property type="term" value="P:phosphatidic acid biosynthetic process"/>
    <property type="evidence" value="ECO:0007669"/>
    <property type="project" value="TreeGrafter"/>
</dbReference>
<dbReference type="RefSeq" id="WP_071663282.1">
    <property type="nucleotide sequence ID" value="NZ_CP009654.1"/>
</dbReference>
<keyword evidence="4" id="KW-1133">Transmembrane helix</keyword>
<dbReference type="CDD" id="cd07989">
    <property type="entry name" value="LPLAT_AGPAT-like"/>
    <property type="match status" value="1"/>
</dbReference>
<proteinExistence type="predicted"/>
<feature type="domain" description="Phospholipid/glycerol acyltransferase" evidence="5">
    <location>
        <begin position="80"/>
        <end position="195"/>
    </location>
</feature>
<dbReference type="SMART" id="SM00563">
    <property type="entry name" value="PlsC"/>
    <property type="match status" value="1"/>
</dbReference>
<evidence type="ECO:0000259" key="5">
    <source>
        <dbReference type="SMART" id="SM00563"/>
    </source>
</evidence>
<dbReference type="Pfam" id="PF01553">
    <property type="entry name" value="Acyltransferase"/>
    <property type="match status" value="1"/>
</dbReference>
<feature type="transmembrane region" description="Helical" evidence="4">
    <location>
        <begin position="43"/>
        <end position="67"/>
    </location>
</feature>
<evidence type="ECO:0000313" key="7">
    <source>
        <dbReference type="Proteomes" id="UP000182521"/>
    </source>
</evidence>
<organism evidence="6 7">
    <name type="scientific">Francisella frigiditurris</name>
    <dbReference type="NCBI Taxonomy" id="1542390"/>
    <lineage>
        <taxon>Bacteria</taxon>
        <taxon>Pseudomonadati</taxon>
        <taxon>Pseudomonadota</taxon>
        <taxon>Gammaproteobacteria</taxon>
        <taxon>Thiotrichales</taxon>
        <taxon>Francisellaceae</taxon>
        <taxon>Francisella</taxon>
    </lineage>
</organism>
<dbReference type="STRING" id="1542390.KX01_265"/>
<keyword evidence="4" id="KW-0472">Membrane</keyword>
<keyword evidence="3 6" id="KW-0012">Acyltransferase</keyword>
<dbReference type="EMBL" id="CP009654">
    <property type="protein sequence ID" value="APC97005.1"/>
    <property type="molecule type" value="Genomic_DNA"/>
</dbReference>
<sequence>MKKIWRAILLFRMQVFKFYAYITLLFCCVLMNIVGALKAPLQVRLFVCWLWSFLYRLGVLFILQIYVKVEGKENILKEPCIYVSKHQSMLETFMFYGLVYRCCFAMKKELMEKPIFGKAQFHAEAIPVDREHSISALRNVLAEGKDRVSNKKLSIIVFPEGTRVAVGEYPKFHRSAMKLATVTGAMIVPVSHNFGAYFGRRKGDFMKPGIARMTFGSPINPNDYNVKDLTEKCYDIINFRTKELGG</sequence>
<feature type="transmembrane region" description="Helical" evidence="4">
    <location>
        <begin position="18"/>
        <end position="37"/>
    </location>
</feature>
<dbReference type="KEGG" id="frc:KX01_265"/>
<comment type="pathway">
    <text evidence="1">Lipid metabolism.</text>
</comment>
<dbReference type="PANTHER" id="PTHR10434">
    <property type="entry name" value="1-ACYL-SN-GLYCEROL-3-PHOSPHATE ACYLTRANSFERASE"/>
    <property type="match status" value="1"/>
</dbReference>
<dbReference type="PANTHER" id="PTHR10434:SF40">
    <property type="entry name" value="1-ACYL-SN-GLYCEROL-3-PHOSPHATE ACYLTRANSFERASE"/>
    <property type="match status" value="1"/>
</dbReference>
<dbReference type="InterPro" id="IPR002123">
    <property type="entry name" value="Plipid/glycerol_acylTrfase"/>
</dbReference>
<accession>A0A1J0KTB6</accession>
<dbReference type="OrthoDB" id="9812274at2"/>